<name>A0A0D1Z2B4_EXOME</name>
<dbReference type="STRING" id="212818.A0A0D1Z2B4"/>
<feature type="region of interest" description="Disordered" evidence="8">
    <location>
        <begin position="1"/>
        <end position="33"/>
    </location>
</feature>
<dbReference type="AlphaFoldDB" id="A0A0D1Z2B4"/>
<evidence type="ECO:0000256" key="3">
    <source>
        <dbReference type="ARBA" id="ARBA00022679"/>
    </source>
</evidence>
<dbReference type="InterPro" id="IPR026591">
    <property type="entry name" value="Sirtuin_cat_small_dom_sf"/>
</dbReference>
<dbReference type="PANTHER" id="PTHR11085">
    <property type="entry name" value="NAD-DEPENDENT PROTEIN DEACYLASE SIRTUIN-5, MITOCHONDRIAL-RELATED"/>
    <property type="match status" value="1"/>
</dbReference>
<keyword evidence="6" id="KW-0520">NAD</keyword>
<dbReference type="GO" id="GO:0005634">
    <property type="term" value="C:nucleus"/>
    <property type="evidence" value="ECO:0007669"/>
    <property type="project" value="TreeGrafter"/>
</dbReference>
<feature type="region of interest" description="Disordered" evidence="8">
    <location>
        <begin position="249"/>
        <end position="292"/>
    </location>
</feature>
<dbReference type="GO" id="GO:0046872">
    <property type="term" value="F:metal ion binding"/>
    <property type="evidence" value="ECO:0007669"/>
    <property type="project" value="UniProtKB-KW"/>
</dbReference>
<evidence type="ECO:0000256" key="4">
    <source>
        <dbReference type="ARBA" id="ARBA00022723"/>
    </source>
</evidence>
<accession>A0A0D1Z2B4</accession>
<dbReference type="InterPro" id="IPR029035">
    <property type="entry name" value="DHS-like_NAD/FAD-binding_dom"/>
</dbReference>
<feature type="domain" description="Deacetylase sirtuin-type" evidence="9">
    <location>
        <begin position="63"/>
        <end position="387"/>
    </location>
</feature>
<organism evidence="10 11">
    <name type="scientific">Exophiala mesophila</name>
    <name type="common">Black yeast-like fungus</name>
    <dbReference type="NCBI Taxonomy" id="212818"/>
    <lineage>
        <taxon>Eukaryota</taxon>
        <taxon>Fungi</taxon>
        <taxon>Dikarya</taxon>
        <taxon>Ascomycota</taxon>
        <taxon>Pezizomycotina</taxon>
        <taxon>Eurotiomycetes</taxon>
        <taxon>Chaetothyriomycetidae</taxon>
        <taxon>Chaetothyriales</taxon>
        <taxon>Herpotrichiellaceae</taxon>
        <taxon>Exophiala</taxon>
    </lineage>
</organism>
<comment type="similarity">
    <text evidence="2">Belongs to the sirtuin family. Class I subfamily.</text>
</comment>
<dbReference type="RefSeq" id="XP_016220511.1">
    <property type="nucleotide sequence ID" value="XM_016373600.1"/>
</dbReference>
<dbReference type="EMBL" id="KN847525">
    <property type="protein sequence ID" value="KIV88937.1"/>
    <property type="molecule type" value="Genomic_DNA"/>
</dbReference>
<protein>
    <recommendedName>
        <fullName evidence="9">Deacetylase sirtuin-type domain-containing protein</fullName>
    </recommendedName>
</protein>
<evidence type="ECO:0000256" key="7">
    <source>
        <dbReference type="PROSITE-ProRule" id="PRU00236"/>
    </source>
</evidence>
<feature type="compositionally biased region" description="Basic residues" evidence="8">
    <location>
        <begin position="257"/>
        <end position="272"/>
    </location>
</feature>
<feature type="compositionally biased region" description="Polar residues" evidence="8">
    <location>
        <begin position="409"/>
        <end position="421"/>
    </location>
</feature>
<evidence type="ECO:0000259" key="9">
    <source>
        <dbReference type="PROSITE" id="PS50305"/>
    </source>
</evidence>
<dbReference type="InterPro" id="IPR026590">
    <property type="entry name" value="Ssirtuin_cat_dom"/>
</dbReference>
<reference evidence="10 11" key="1">
    <citation type="submission" date="2015-01" db="EMBL/GenBank/DDBJ databases">
        <title>The Genome Sequence of Exophiala mesophila CBS40295.</title>
        <authorList>
            <consortium name="The Broad Institute Genomics Platform"/>
            <person name="Cuomo C."/>
            <person name="de Hoog S."/>
            <person name="Gorbushina A."/>
            <person name="Stielow B."/>
            <person name="Teixiera M."/>
            <person name="Abouelleil A."/>
            <person name="Chapman S.B."/>
            <person name="Priest M."/>
            <person name="Young S.K."/>
            <person name="Wortman J."/>
            <person name="Nusbaum C."/>
            <person name="Birren B."/>
        </authorList>
    </citation>
    <scope>NUCLEOTIDE SEQUENCE [LARGE SCALE GENOMIC DNA]</scope>
    <source>
        <strain evidence="10 11">CBS 40295</strain>
    </source>
</reference>
<feature type="binding site" evidence="7">
    <location>
        <position position="223"/>
    </location>
    <ligand>
        <name>Zn(2+)</name>
        <dbReference type="ChEBI" id="CHEBI:29105"/>
    </ligand>
</feature>
<evidence type="ECO:0000256" key="1">
    <source>
        <dbReference type="ARBA" id="ARBA00001947"/>
    </source>
</evidence>
<feature type="compositionally biased region" description="Low complexity" evidence="8">
    <location>
        <begin position="22"/>
        <end position="33"/>
    </location>
</feature>
<gene>
    <name evidence="10" type="ORF">PV10_08563</name>
</gene>
<feature type="region of interest" description="Disordered" evidence="8">
    <location>
        <begin position="486"/>
        <end position="525"/>
    </location>
</feature>
<evidence type="ECO:0000313" key="10">
    <source>
        <dbReference type="EMBL" id="KIV88937.1"/>
    </source>
</evidence>
<comment type="cofactor">
    <cofactor evidence="1">
        <name>Zn(2+)</name>
        <dbReference type="ChEBI" id="CHEBI:29105"/>
    </cofactor>
</comment>
<feature type="binding site" evidence="7">
    <location>
        <position position="220"/>
    </location>
    <ligand>
        <name>Zn(2+)</name>
        <dbReference type="ChEBI" id="CHEBI:29105"/>
    </ligand>
</feature>
<dbReference type="InterPro" id="IPR003000">
    <property type="entry name" value="Sirtuin"/>
</dbReference>
<sequence length="550" mass="60444">MAPSAPPSPAVSRELDAVSNASRSPSRPSPSKLLRLYQLSAERASSLSPRRTMSPAKGQTRPRLNQYYTIDHAVSLLQSKKNIVVLTGAGISTSLGVPDFRSSQGVYSLLDGCKYNDPQELFHIDNFKEEPQEFFRQAAKVFPSMQGLVPRSDTASEDGQSFDFKSVPRYGPTHAFISMLEAKGKLLTNYTQNIDGLETAAGVSSSKLIQCHGTLSTASCMSCGKQVTARKYMPIVCAGNIPFCKCSQEPDPIKRNPTSKKSRRGRTGQKKRKYDDLDTSDEDDYNSGPGFPKGLLKPDMTFFGEHVAESYATRLDIDTMKVDLLVIIGTSLKVAPVNQMLLKIPSSVPQIWISKERCTREGVKVDIELLGECDLIVQELCRRAGWTAELKERQWTAEKAQAKPKSKPSNKATTSSVVSTQKSRSRSEDRKDSVSVSSISRPASPMKAAMSEQNLQIRPKEEPDAPAVNLTVTPALDSAPTIKLNDAELPKDEPPTSEADQPSLPPPGTGGRDKDIKGVQNPVRAADEPCRVIIELEEGTRSRWYVRRKK</sequence>
<dbReference type="GO" id="GO:0046970">
    <property type="term" value="F:histone H4K16 deacetylase activity, NAD-dependent"/>
    <property type="evidence" value="ECO:0007669"/>
    <property type="project" value="TreeGrafter"/>
</dbReference>
<dbReference type="OrthoDB" id="420264at2759"/>
<evidence type="ECO:0000256" key="6">
    <source>
        <dbReference type="ARBA" id="ARBA00023027"/>
    </source>
</evidence>
<dbReference type="Gene3D" id="3.30.1600.10">
    <property type="entry name" value="SIR2/SIRT2 'Small Domain"/>
    <property type="match status" value="1"/>
</dbReference>
<feature type="active site" description="Proton acceptor" evidence="7">
    <location>
        <position position="212"/>
    </location>
</feature>
<keyword evidence="4 7" id="KW-0479">Metal-binding</keyword>
<dbReference type="SUPFAM" id="SSF52467">
    <property type="entry name" value="DHS-like NAD/FAD-binding domain"/>
    <property type="match status" value="1"/>
</dbReference>
<feature type="region of interest" description="Disordered" evidence="8">
    <location>
        <begin position="397"/>
        <end position="452"/>
    </location>
</feature>
<dbReference type="VEuPathDB" id="FungiDB:PV10_08563"/>
<dbReference type="Pfam" id="PF02146">
    <property type="entry name" value="SIR2"/>
    <property type="match status" value="2"/>
</dbReference>
<feature type="binding site" evidence="7">
    <location>
        <position position="246"/>
    </location>
    <ligand>
        <name>Zn(2+)</name>
        <dbReference type="ChEBI" id="CHEBI:29105"/>
    </ligand>
</feature>
<dbReference type="Gene3D" id="3.40.50.1220">
    <property type="entry name" value="TPP-binding domain"/>
    <property type="match status" value="1"/>
</dbReference>
<dbReference type="PANTHER" id="PTHR11085:SF9">
    <property type="entry name" value="NAD-DEPENDENT PROTEIN DEACETYLASE SIRTUIN-1"/>
    <property type="match status" value="1"/>
</dbReference>
<keyword evidence="11" id="KW-1185">Reference proteome</keyword>
<evidence type="ECO:0000256" key="8">
    <source>
        <dbReference type="SAM" id="MobiDB-lite"/>
    </source>
</evidence>
<dbReference type="GO" id="GO:0070403">
    <property type="term" value="F:NAD+ binding"/>
    <property type="evidence" value="ECO:0007669"/>
    <property type="project" value="InterPro"/>
</dbReference>
<evidence type="ECO:0000313" key="11">
    <source>
        <dbReference type="Proteomes" id="UP000054302"/>
    </source>
</evidence>
<dbReference type="PROSITE" id="PS50305">
    <property type="entry name" value="SIRTUIN"/>
    <property type="match status" value="1"/>
</dbReference>
<dbReference type="OMA" id="PQIWISK"/>
<dbReference type="InterPro" id="IPR050134">
    <property type="entry name" value="NAD-dep_sirtuin_deacylases"/>
</dbReference>
<evidence type="ECO:0000256" key="5">
    <source>
        <dbReference type="ARBA" id="ARBA00022833"/>
    </source>
</evidence>
<keyword evidence="5 7" id="KW-0862">Zinc</keyword>
<dbReference type="Proteomes" id="UP000054302">
    <property type="component" value="Unassembled WGS sequence"/>
</dbReference>
<proteinExistence type="inferred from homology"/>
<feature type="binding site" evidence="7">
    <location>
        <position position="237"/>
    </location>
    <ligand>
        <name>Zn(2+)</name>
        <dbReference type="ChEBI" id="CHEBI:29105"/>
    </ligand>
</feature>
<evidence type="ECO:0000256" key="2">
    <source>
        <dbReference type="ARBA" id="ARBA00006924"/>
    </source>
</evidence>
<keyword evidence="3" id="KW-0808">Transferase</keyword>
<dbReference type="GeneID" id="27326408"/>
<dbReference type="HOGENOM" id="CLU_537461_0_0_1"/>